<dbReference type="PROSITE" id="PS00666">
    <property type="entry name" value="DHDPS_2"/>
    <property type="match status" value="1"/>
</dbReference>
<accession>A0ABS5RYY7</accession>
<evidence type="ECO:0000256" key="3">
    <source>
        <dbReference type="ARBA" id="ARBA00023270"/>
    </source>
</evidence>
<comment type="caution">
    <text evidence="5">The sequence shown here is derived from an EMBL/GenBank/DDBJ whole genome shotgun (WGS) entry which is preliminary data.</text>
</comment>
<dbReference type="SMART" id="SM01130">
    <property type="entry name" value="DHDPS"/>
    <property type="match status" value="1"/>
</dbReference>
<evidence type="ECO:0000313" key="6">
    <source>
        <dbReference type="Proteomes" id="UP001297272"/>
    </source>
</evidence>
<evidence type="ECO:0000313" key="5">
    <source>
        <dbReference type="EMBL" id="MBS9721439.1"/>
    </source>
</evidence>
<protein>
    <submittedName>
        <fullName evidence="5">Dihydrodipicolinate synthase family protein</fullName>
    </submittedName>
</protein>
<dbReference type="CDD" id="cd00408">
    <property type="entry name" value="DHDPS-like"/>
    <property type="match status" value="1"/>
</dbReference>
<evidence type="ECO:0000256" key="2">
    <source>
        <dbReference type="ARBA" id="ARBA00023239"/>
    </source>
</evidence>
<dbReference type="PANTHER" id="PTHR12128:SF66">
    <property type="entry name" value="4-HYDROXY-2-OXOGLUTARATE ALDOLASE, MITOCHONDRIAL"/>
    <property type="match status" value="1"/>
</dbReference>
<dbReference type="PANTHER" id="PTHR12128">
    <property type="entry name" value="DIHYDRODIPICOLINATE SYNTHASE"/>
    <property type="match status" value="1"/>
</dbReference>
<gene>
    <name evidence="5" type="ORF">JYU29_12165</name>
</gene>
<keyword evidence="2 4" id="KW-0456">Lyase</keyword>
<organism evidence="5 6">
    <name type="scientific">Tianweitania aestuarii</name>
    <dbReference type="NCBI Taxonomy" id="2814886"/>
    <lineage>
        <taxon>Bacteria</taxon>
        <taxon>Pseudomonadati</taxon>
        <taxon>Pseudomonadota</taxon>
        <taxon>Alphaproteobacteria</taxon>
        <taxon>Hyphomicrobiales</taxon>
        <taxon>Phyllobacteriaceae</taxon>
        <taxon>Tianweitania</taxon>
    </lineage>
</organism>
<dbReference type="PIRSF" id="PIRSF001365">
    <property type="entry name" value="DHDPS"/>
    <property type="match status" value="1"/>
</dbReference>
<dbReference type="InterPro" id="IPR013785">
    <property type="entry name" value="Aldolase_TIM"/>
</dbReference>
<dbReference type="EMBL" id="JAFMNX010000003">
    <property type="protein sequence ID" value="MBS9721439.1"/>
    <property type="molecule type" value="Genomic_DNA"/>
</dbReference>
<keyword evidence="6" id="KW-1185">Reference proteome</keyword>
<sequence>MSIKKLTGLMPAPPTALDADGRADRNAMQALVRHMLDNGATGLVPLGGTGEYTALSPKIRVDTVEACVEAARGAPVYAGVLAPGLGDALPAARDFKAAGADGIMLIAPYYTGITQSLLIDYVRKIRDTVDLPILFYDNPARSRLVVKAETIAKLAEDRTIIGMKASSTDLYHFDNVLRSVGPDFAALSGWDTLFAQQVAMGACGGVLTTGVLIPGIWPEIQKLAEEGRFKEALALQRLLNPLMDALFAEENPAPIRAALRLIGIETGQSPLPVPPASEVLNGRLEAILNNLRAAGAVSLPAT</sequence>
<dbReference type="RefSeq" id="WP_213985104.1">
    <property type="nucleotide sequence ID" value="NZ_JAFMNX010000003.1"/>
</dbReference>
<dbReference type="InterPro" id="IPR020625">
    <property type="entry name" value="Schiff_base-form_aldolases_AS"/>
</dbReference>
<dbReference type="SUPFAM" id="SSF51569">
    <property type="entry name" value="Aldolase"/>
    <property type="match status" value="1"/>
</dbReference>
<comment type="similarity">
    <text evidence="1 4">Belongs to the DapA family.</text>
</comment>
<evidence type="ECO:0000256" key="4">
    <source>
        <dbReference type="PIRNR" id="PIRNR001365"/>
    </source>
</evidence>
<evidence type="ECO:0000256" key="1">
    <source>
        <dbReference type="ARBA" id="ARBA00007592"/>
    </source>
</evidence>
<name>A0ABS5RYY7_9HYPH</name>
<dbReference type="Gene3D" id="3.20.20.70">
    <property type="entry name" value="Aldolase class I"/>
    <property type="match status" value="1"/>
</dbReference>
<dbReference type="Pfam" id="PF00701">
    <property type="entry name" value="DHDPS"/>
    <property type="match status" value="1"/>
</dbReference>
<dbReference type="PRINTS" id="PR00146">
    <property type="entry name" value="DHPICSNTHASE"/>
</dbReference>
<keyword evidence="3" id="KW-0704">Schiff base</keyword>
<dbReference type="InterPro" id="IPR002220">
    <property type="entry name" value="DapA-like"/>
</dbReference>
<reference evidence="5 6" key="1">
    <citation type="submission" date="2021-03" db="EMBL/GenBank/DDBJ databases">
        <title>Tianweitania aestuarii sp. nov., isolated from a tidal flat.</title>
        <authorList>
            <person name="Park S."/>
            <person name="Yoon J.-H."/>
        </authorList>
    </citation>
    <scope>NUCLEOTIDE SEQUENCE [LARGE SCALE GENOMIC DNA]</scope>
    <source>
        <strain evidence="5 6">BSSL-BM11</strain>
    </source>
</reference>
<dbReference type="Proteomes" id="UP001297272">
    <property type="component" value="Unassembled WGS sequence"/>
</dbReference>
<proteinExistence type="inferred from homology"/>